<evidence type="ECO:0000256" key="4">
    <source>
        <dbReference type="ARBA" id="ARBA00023136"/>
    </source>
</evidence>
<dbReference type="RefSeq" id="WP_185075024.1">
    <property type="nucleotide sequence ID" value="NZ_JACHMB010000001.1"/>
</dbReference>
<feature type="transmembrane region" description="Helical" evidence="5">
    <location>
        <begin position="100"/>
        <end position="122"/>
    </location>
</feature>
<evidence type="ECO:0000256" key="2">
    <source>
        <dbReference type="ARBA" id="ARBA00022692"/>
    </source>
</evidence>
<dbReference type="EMBL" id="JACHMB010000001">
    <property type="protein sequence ID" value="MBB5781793.1"/>
    <property type="molecule type" value="Genomic_DNA"/>
</dbReference>
<evidence type="ECO:0000256" key="3">
    <source>
        <dbReference type="ARBA" id="ARBA00022989"/>
    </source>
</evidence>
<protein>
    <submittedName>
        <fullName evidence="6">Putative membrane protein</fullName>
    </submittedName>
</protein>
<evidence type="ECO:0000313" key="7">
    <source>
        <dbReference type="Proteomes" id="UP000579153"/>
    </source>
</evidence>
<evidence type="ECO:0000256" key="1">
    <source>
        <dbReference type="ARBA" id="ARBA00004651"/>
    </source>
</evidence>
<organism evidence="6 7">
    <name type="scientific">Nonomuraea jabiensis</name>
    <dbReference type="NCBI Taxonomy" id="882448"/>
    <lineage>
        <taxon>Bacteria</taxon>
        <taxon>Bacillati</taxon>
        <taxon>Actinomycetota</taxon>
        <taxon>Actinomycetes</taxon>
        <taxon>Streptosporangiales</taxon>
        <taxon>Streptosporangiaceae</taxon>
        <taxon>Nonomuraea</taxon>
    </lineage>
</organism>
<gene>
    <name evidence="6" type="ORF">HD596_008549</name>
</gene>
<name>A0A7W9GDQ1_9ACTN</name>
<keyword evidence="2 5" id="KW-0812">Transmembrane</keyword>
<sequence>MATEAFYSTASQVLPTILIALSVEIGFMRQKKSADAATYYDISQRQVQSRVDPRSAGEWSRQLSQSVRRLHLAFEWLCVTFVVGELTAVLSVAFGWFNAWTLGLVVACAVVMIVAAAVVPLMSQNSLDL</sequence>
<keyword evidence="3 5" id="KW-1133">Transmembrane helix</keyword>
<feature type="transmembrane region" description="Helical" evidence="5">
    <location>
        <begin position="6"/>
        <end position="27"/>
    </location>
</feature>
<dbReference type="GO" id="GO:0005886">
    <property type="term" value="C:plasma membrane"/>
    <property type="evidence" value="ECO:0007669"/>
    <property type="project" value="UniProtKB-SubCell"/>
</dbReference>
<dbReference type="InterPro" id="IPR036640">
    <property type="entry name" value="ABC1_TM_sf"/>
</dbReference>
<comment type="subcellular location">
    <subcellularLocation>
        <location evidence="1">Cell membrane</location>
        <topology evidence="1">Multi-pass membrane protein</topology>
    </subcellularLocation>
</comment>
<dbReference type="Proteomes" id="UP000579153">
    <property type="component" value="Unassembled WGS sequence"/>
</dbReference>
<keyword evidence="4 5" id="KW-0472">Membrane</keyword>
<keyword evidence="7" id="KW-1185">Reference proteome</keyword>
<comment type="caution">
    <text evidence="6">The sequence shown here is derived from an EMBL/GenBank/DDBJ whole genome shotgun (WGS) entry which is preliminary data.</text>
</comment>
<accession>A0A7W9GDQ1</accession>
<feature type="transmembrane region" description="Helical" evidence="5">
    <location>
        <begin position="70"/>
        <end position="94"/>
    </location>
</feature>
<dbReference type="AlphaFoldDB" id="A0A7W9GDQ1"/>
<proteinExistence type="predicted"/>
<dbReference type="GO" id="GO:0005524">
    <property type="term" value="F:ATP binding"/>
    <property type="evidence" value="ECO:0007669"/>
    <property type="project" value="InterPro"/>
</dbReference>
<evidence type="ECO:0000313" key="6">
    <source>
        <dbReference type="EMBL" id="MBB5781793.1"/>
    </source>
</evidence>
<evidence type="ECO:0000256" key="5">
    <source>
        <dbReference type="SAM" id="Phobius"/>
    </source>
</evidence>
<dbReference type="SUPFAM" id="SSF90123">
    <property type="entry name" value="ABC transporter transmembrane region"/>
    <property type="match status" value="1"/>
</dbReference>
<reference evidence="6 7" key="1">
    <citation type="submission" date="2020-08" db="EMBL/GenBank/DDBJ databases">
        <title>Sequencing the genomes of 1000 actinobacteria strains.</title>
        <authorList>
            <person name="Klenk H.-P."/>
        </authorList>
    </citation>
    <scope>NUCLEOTIDE SEQUENCE [LARGE SCALE GENOMIC DNA]</scope>
    <source>
        <strain evidence="6 7">DSM 45507</strain>
    </source>
</reference>